<evidence type="ECO:0000259" key="4">
    <source>
        <dbReference type="Pfam" id="PF13439"/>
    </source>
</evidence>
<dbReference type="GO" id="GO:0016757">
    <property type="term" value="F:glycosyltransferase activity"/>
    <property type="evidence" value="ECO:0007669"/>
    <property type="project" value="UniProtKB-KW"/>
</dbReference>
<keyword evidence="2 5" id="KW-0808">Transferase</keyword>
<evidence type="ECO:0000256" key="1">
    <source>
        <dbReference type="ARBA" id="ARBA00022676"/>
    </source>
</evidence>
<protein>
    <submittedName>
        <fullName evidence="5">Glycosyltransferase family 4 protein</fullName>
        <ecNumber evidence="5">2.4.-.-</ecNumber>
    </submittedName>
</protein>
<name>A0ABY8QYE5_9MICO</name>
<dbReference type="PANTHER" id="PTHR45947:SF14">
    <property type="entry name" value="SLL1723 PROTEIN"/>
    <property type="match status" value="1"/>
</dbReference>
<dbReference type="Pfam" id="PF13439">
    <property type="entry name" value="Glyco_transf_4"/>
    <property type="match status" value="1"/>
</dbReference>
<gene>
    <name evidence="5" type="ORF">LWF01_06865</name>
</gene>
<dbReference type="Proteomes" id="UP001209083">
    <property type="component" value="Chromosome"/>
</dbReference>
<keyword evidence="6" id="KW-1185">Reference proteome</keyword>
<dbReference type="EMBL" id="CP090958">
    <property type="protein sequence ID" value="WGW13471.1"/>
    <property type="molecule type" value="Genomic_DNA"/>
</dbReference>
<keyword evidence="1 5" id="KW-0328">Glycosyltransferase</keyword>
<feature type="domain" description="Glycosyl transferase family 1" evidence="3">
    <location>
        <begin position="218"/>
        <end position="380"/>
    </location>
</feature>
<feature type="domain" description="Glycosyltransferase subfamily 4-like N-terminal" evidence="4">
    <location>
        <begin position="108"/>
        <end position="207"/>
    </location>
</feature>
<proteinExistence type="predicted"/>
<evidence type="ECO:0000313" key="6">
    <source>
        <dbReference type="Proteomes" id="UP001209083"/>
    </source>
</evidence>
<dbReference type="CDD" id="cd03801">
    <property type="entry name" value="GT4_PimA-like"/>
    <property type="match status" value="1"/>
</dbReference>
<reference evidence="5 6" key="1">
    <citation type="submission" date="2023-05" db="EMBL/GenBank/DDBJ databases">
        <title>Lithophilousrod everest ZFBP1038 complete genpme.</title>
        <authorList>
            <person name="Tian M."/>
        </authorList>
    </citation>
    <scope>NUCLEOTIDE SEQUENCE [LARGE SCALE GENOMIC DNA]</scope>
    <source>
        <strain evidence="5 6">ZFBP1038</strain>
    </source>
</reference>
<dbReference type="Gene3D" id="3.40.50.2000">
    <property type="entry name" value="Glycogen Phosphorylase B"/>
    <property type="match status" value="2"/>
</dbReference>
<dbReference type="InterPro" id="IPR028098">
    <property type="entry name" value="Glyco_trans_4-like_N"/>
</dbReference>
<sequence>MRQSERIGYVLKMYPRFSETFIVSEMLAREAAGEELEIFSLRPPVDPRFHAALAEVRAPVTYLDRPNKAETFFQLVRDCTAAVPGFTDMLAAHLDELFAASADNAFQAICLARHVLERGITHLHAHFASVATSVTRLAAMIAGVPFSFTAHAKDLFHESVDEIELRTKLRAADHVVTISDFNLSYLLTRFGADAAKVRRVYNGLLLERFPYREPAELHEPIRIVAIGRLVEKKGFADLVRAVKKLSGAGVGVEAVIAGGGPLEDELRQQIASAGLSGRITLLGAQPQHRVAELLGTADVFVAPCVHGSDGNADGLPTVLLEAMASGVPCVATGVTGIPEVIRDGETGILIQPGDAAALADAIGRIASGEADRCLLTKNARALIEQEFDSRHQARQLARLLVGAEVPTCA</sequence>
<evidence type="ECO:0000259" key="3">
    <source>
        <dbReference type="Pfam" id="PF00534"/>
    </source>
</evidence>
<dbReference type="Pfam" id="PF00534">
    <property type="entry name" value="Glycos_transf_1"/>
    <property type="match status" value="1"/>
</dbReference>
<dbReference type="RefSeq" id="WP_349640294.1">
    <property type="nucleotide sequence ID" value="NZ_CP090958.1"/>
</dbReference>
<organism evidence="5 6">
    <name type="scientific">Saxibacter everestensis</name>
    <dbReference type="NCBI Taxonomy" id="2909229"/>
    <lineage>
        <taxon>Bacteria</taxon>
        <taxon>Bacillati</taxon>
        <taxon>Actinomycetota</taxon>
        <taxon>Actinomycetes</taxon>
        <taxon>Micrococcales</taxon>
        <taxon>Brevibacteriaceae</taxon>
        <taxon>Saxibacter</taxon>
    </lineage>
</organism>
<evidence type="ECO:0000256" key="2">
    <source>
        <dbReference type="ARBA" id="ARBA00022679"/>
    </source>
</evidence>
<accession>A0ABY8QYE5</accession>
<dbReference type="PANTHER" id="PTHR45947">
    <property type="entry name" value="SULFOQUINOVOSYL TRANSFERASE SQD2"/>
    <property type="match status" value="1"/>
</dbReference>
<dbReference type="EC" id="2.4.-.-" evidence="5"/>
<dbReference type="InterPro" id="IPR001296">
    <property type="entry name" value="Glyco_trans_1"/>
</dbReference>
<evidence type="ECO:0000313" key="5">
    <source>
        <dbReference type="EMBL" id="WGW13471.1"/>
    </source>
</evidence>
<dbReference type="InterPro" id="IPR050194">
    <property type="entry name" value="Glycosyltransferase_grp1"/>
</dbReference>
<dbReference type="SUPFAM" id="SSF53756">
    <property type="entry name" value="UDP-Glycosyltransferase/glycogen phosphorylase"/>
    <property type="match status" value="1"/>
</dbReference>